<organism evidence="3 4">
    <name type="scientific">Hathewaya histolytica</name>
    <name type="common">Clostridium histolyticum</name>
    <dbReference type="NCBI Taxonomy" id="1498"/>
    <lineage>
        <taxon>Bacteria</taxon>
        <taxon>Bacillati</taxon>
        <taxon>Bacillota</taxon>
        <taxon>Clostridia</taxon>
        <taxon>Eubacteriales</taxon>
        <taxon>Clostridiaceae</taxon>
        <taxon>Hathewaya</taxon>
    </lineage>
</organism>
<dbReference type="Pfam" id="PF01966">
    <property type="entry name" value="HD"/>
    <property type="match status" value="1"/>
</dbReference>
<dbReference type="SUPFAM" id="SSF109604">
    <property type="entry name" value="HD-domain/PDEase-like"/>
    <property type="match status" value="1"/>
</dbReference>
<dbReference type="PANTHER" id="PTHR47545">
    <property type="entry name" value="MULTIFUNCTIONAL CCA PROTEIN"/>
    <property type="match status" value="1"/>
</dbReference>
<dbReference type="EMBL" id="LR590481">
    <property type="protein sequence ID" value="VTQ92222.1"/>
    <property type="molecule type" value="Genomic_DNA"/>
</dbReference>
<dbReference type="InterPro" id="IPR006675">
    <property type="entry name" value="HDIG_dom"/>
</dbReference>
<dbReference type="InterPro" id="IPR003607">
    <property type="entry name" value="HD/PDEase_dom"/>
</dbReference>
<evidence type="ECO:0000259" key="2">
    <source>
        <dbReference type="Pfam" id="PF01966"/>
    </source>
</evidence>
<reference evidence="3 4" key="1">
    <citation type="submission" date="2019-05" db="EMBL/GenBank/DDBJ databases">
        <authorList>
            <consortium name="Pathogen Informatics"/>
        </authorList>
    </citation>
    <scope>NUCLEOTIDE SEQUENCE [LARGE SCALE GENOMIC DNA]</scope>
    <source>
        <strain evidence="3 4">NCTC503</strain>
    </source>
</reference>
<dbReference type="KEGG" id="hhw:NCTC503_01923"/>
<evidence type="ECO:0000256" key="1">
    <source>
        <dbReference type="ARBA" id="ARBA00022741"/>
    </source>
</evidence>
<dbReference type="InterPro" id="IPR006674">
    <property type="entry name" value="HD_domain"/>
</dbReference>
<dbReference type="Proteomes" id="UP000308489">
    <property type="component" value="Chromosome 1"/>
</dbReference>
<sequence>MDSFEMYKKINHVLLQEENPSEYLNQIKEELKNSPSPLNFIDKLEEIKQEPKYHPEGDVFDHTMLVLDLAAKNKKHSQDERVFMWGALLHDIGKLRTTRVRKGRITSYDHDKVGEEMAQEFLTFFNEEKEFIDKVKAMVRWHMQPLFVIKNLPFKDIEGMKNDIDPKEIYWFSLCDRLGRGGLTEEKIREVENQLELFLQYTMR</sequence>
<gene>
    <name evidence="3" type="ORF">NCTC503_01923</name>
</gene>
<dbReference type="InterPro" id="IPR050124">
    <property type="entry name" value="tRNA_CCA-adding_enzyme"/>
</dbReference>
<keyword evidence="4" id="KW-1185">Reference proteome</keyword>
<evidence type="ECO:0000313" key="3">
    <source>
        <dbReference type="EMBL" id="VTQ92222.1"/>
    </source>
</evidence>
<dbReference type="AlphaFoldDB" id="A0A4U9RJF9"/>
<evidence type="ECO:0000313" key="4">
    <source>
        <dbReference type="Proteomes" id="UP000308489"/>
    </source>
</evidence>
<dbReference type="GO" id="GO:0000166">
    <property type="term" value="F:nucleotide binding"/>
    <property type="evidence" value="ECO:0007669"/>
    <property type="project" value="UniProtKB-KW"/>
</dbReference>
<protein>
    <submittedName>
        <fullName evidence="3">Poly A polymerase</fullName>
    </submittedName>
</protein>
<proteinExistence type="predicted"/>
<accession>A0A4U9RJF9</accession>
<dbReference type="PANTHER" id="PTHR47545:SF2">
    <property type="entry name" value="CC-ADDING TRNA NUCLEOTIDYLTRANSFERASE"/>
    <property type="match status" value="1"/>
</dbReference>
<feature type="domain" description="HD" evidence="2">
    <location>
        <begin position="59"/>
        <end position="145"/>
    </location>
</feature>
<dbReference type="Gene3D" id="1.10.3090.10">
    <property type="entry name" value="cca-adding enzyme, domain 2"/>
    <property type="match status" value="1"/>
</dbReference>
<dbReference type="CDD" id="cd00077">
    <property type="entry name" value="HDc"/>
    <property type="match status" value="1"/>
</dbReference>
<dbReference type="NCBIfam" id="TIGR00277">
    <property type="entry name" value="HDIG"/>
    <property type="match status" value="1"/>
</dbReference>
<keyword evidence="1" id="KW-0547">Nucleotide-binding</keyword>
<name>A0A4U9RJF9_HATHI</name>